<accession>A0A645HW39</accession>
<gene>
    <name evidence="1" type="ORF">SDC9_187091</name>
</gene>
<evidence type="ECO:0000313" key="1">
    <source>
        <dbReference type="EMBL" id="MPN39563.1"/>
    </source>
</evidence>
<sequence>MYMLNQFIGSTHVNIPVDVQNRRESVSGFNVKRTFTFKRTEIQFIVSHEFIKHTEWFNRV</sequence>
<reference evidence="1" key="1">
    <citation type="submission" date="2019-08" db="EMBL/GenBank/DDBJ databases">
        <authorList>
            <person name="Kucharzyk K."/>
            <person name="Murdoch R.W."/>
            <person name="Higgins S."/>
            <person name="Loffler F."/>
        </authorList>
    </citation>
    <scope>NUCLEOTIDE SEQUENCE</scope>
</reference>
<organism evidence="1">
    <name type="scientific">bioreactor metagenome</name>
    <dbReference type="NCBI Taxonomy" id="1076179"/>
    <lineage>
        <taxon>unclassified sequences</taxon>
        <taxon>metagenomes</taxon>
        <taxon>ecological metagenomes</taxon>
    </lineage>
</organism>
<proteinExistence type="predicted"/>
<dbReference type="AlphaFoldDB" id="A0A645HW39"/>
<comment type="caution">
    <text evidence="1">The sequence shown here is derived from an EMBL/GenBank/DDBJ whole genome shotgun (WGS) entry which is preliminary data.</text>
</comment>
<dbReference type="EMBL" id="VSSQ01095446">
    <property type="protein sequence ID" value="MPN39563.1"/>
    <property type="molecule type" value="Genomic_DNA"/>
</dbReference>
<protein>
    <submittedName>
        <fullName evidence="1">Uncharacterized protein</fullName>
    </submittedName>
</protein>
<name>A0A645HW39_9ZZZZ</name>